<feature type="domain" description="LTD" evidence="2">
    <location>
        <begin position="60"/>
        <end position="177"/>
    </location>
</feature>
<dbReference type="Ensembl" id="ENSSTUT00000106646.1">
    <property type="protein sequence ID" value="ENSSTUP00000099364.1"/>
    <property type="gene ID" value="ENSSTUG00000044563.1"/>
</dbReference>
<feature type="transmembrane region" description="Helical" evidence="1">
    <location>
        <begin position="20"/>
        <end position="40"/>
    </location>
</feature>
<dbReference type="InterPro" id="IPR001322">
    <property type="entry name" value="Lamin_tail_dom"/>
</dbReference>
<sequence>MVHKNETKNPNSPLLHQVKASLIMSFHHIIFYLLSIFQLTSNAFAGRDKMVAHARRSEMMTAVMCNSATGSVRITDVQLQGLLVRLGNSSQREQDIGGFRLQQNVAGRPIAEFLFPPRTLLQPASSVTVWSEASGRKTQSPGDFLWVGLERIMLGPKCTTVLCKDNGQAIAWYTPARCTGIKPQQAWAEHHEKVESCREDTLSCEIASIPATEINCPDNTPFLLIKRSSVYSNATFN</sequence>
<dbReference type="InterPro" id="IPR036415">
    <property type="entry name" value="Lamin_tail_dom_sf"/>
</dbReference>
<dbReference type="GO" id="GO:0005737">
    <property type="term" value="C:cytoplasm"/>
    <property type="evidence" value="ECO:0007669"/>
    <property type="project" value="TreeGrafter"/>
</dbReference>
<organism evidence="3 4">
    <name type="scientific">Salmo trutta</name>
    <name type="common">Brown trout</name>
    <dbReference type="NCBI Taxonomy" id="8032"/>
    <lineage>
        <taxon>Eukaryota</taxon>
        <taxon>Metazoa</taxon>
        <taxon>Chordata</taxon>
        <taxon>Craniata</taxon>
        <taxon>Vertebrata</taxon>
        <taxon>Euteleostomi</taxon>
        <taxon>Actinopterygii</taxon>
        <taxon>Neopterygii</taxon>
        <taxon>Teleostei</taxon>
        <taxon>Protacanthopterygii</taxon>
        <taxon>Salmoniformes</taxon>
        <taxon>Salmonidae</taxon>
        <taxon>Salmoninae</taxon>
        <taxon>Salmo</taxon>
    </lineage>
</organism>
<keyword evidence="1" id="KW-0472">Membrane</keyword>
<dbReference type="GO" id="GO:0005635">
    <property type="term" value="C:nuclear envelope"/>
    <property type="evidence" value="ECO:0007669"/>
    <property type="project" value="TreeGrafter"/>
</dbReference>
<dbReference type="InterPro" id="IPR042840">
    <property type="entry name" value="LMNTD1"/>
</dbReference>
<reference evidence="3" key="1">
    <citation type="submission" date="2025-08" db="UniProtKB">
        <authorList>
            <consortium name="Ensembl"/>
        </authorList>
    </citation>
    <scope>IDENTIFICATION</scope>
</reference>
<dbReference type="Pfam" id="PF00932">
    <property type="entry name" value="LTD"/>
    <property type="match status" value="1"/>
</dbReference>
<dbReference type="InParanoid" id="A0A674DUW0"/>
<dbReference type="PANTHER" id="PTHR47012:SF3">
    <property type="entry name" value="LAMIN TAIL DOMAIN CONTAINING 1"/>
    <property type="match status" value="1"/>
</dbReference>
<proteinExistence type="predicted"/>
<keyword evidence="4" id="KW-1185">Reference proteome</keyword>
<protein>
    <recommendedName>
        <fullName evidence="2">LTD domain-containing protein</fullName>
    </recommendedName>
</protein>
<reference evidence="3" key="2">
    <citation type="submission" date="2025-09" db="UniProtKB">
        <authorList>
            <consortium name="Ensembl"/>
        </authorList>
    </citation>
    <scope>IDENTIFICATION</scope>
</reference>
<dbReference type="PANTHER" id="PTHR47012">
    <property type="entry name" value="LAMIN TAIL DOMAIN-CONTAINING PROTEIN 1"/>
    <property type="match status" value="1"/>
</dbReference>
<accession>A0A674DUW0</accession>
<evidence type="ECO:0000256" key="1">
    <source>
        <dbReference type="SAM" id="Phobius"/>
    </source>
</evidence>
<dbReference type="GeneTree" id="ENSGT00910000144343"/>
<keyword evidence="1" id="KW-0812">Transmembrane</keyword>
<evidence type="ECO:0000313" key="3">
    <source>
        <dbReference type="Ensembl" id="ENSSTUP00000099364.1"/>
    </source>
</evidence>
<evidence type="ECO:0000313" key="4">
    <source>
        <dbReference type="Proteomes" id="UP000472277"/>
    </source>
</evidence>
<keyword evidence="1" id="KW-1133">Transmembrane helix</keyword>
<dbReference type="SUPFAM" id="SSF74853">
    <property type="entry name" value="Lamin A/C globular tail domain"/>
    <property type="match status" value="1"/>
</dbReference>
<dbReference type="Proteomes" id="UP000472277">
    <property type="component" value="Chromosome 40"/>
</dbReference>
<evidence type="ECO:0000259" key="2">
    <source>
        <dbReference type="PROSITE" id="PS51841"/>
    </source>
</evidence>
<dbReference type="PROSITE" id="PS51841">
    <property type="entry name" value="LTD"/>
    <property type="match status" value="1"/>
</dbReference>
<name>A0A674DUW0_SALTR</name>
<dbReference type="Gene3D" id="2.60.40.1260">
    <property type="entry name" value="Lamin Tail domain"/>
    <property type="match status" value="1"/>
</dbReference>
<dbReference type="AlphaFoldDB" id="A0A674DUW0"/>